<name>A0A2T9Y752_9FUNG</name>
<evidence type="ECO:0000313" key="1">
    <source>
        <dbReference type="EMBL" id="PVU88162.1"/>
    </source>
</evidence>
<evidence type="ECO:0000313" key="2">
    <source>
        <dbReference type="Proteomes" id="UP000245383"/>
    </source>
</evidence>
<dbReference type="EMBL" id="MBFR01000408">
    <property type="protein sequence ID" value="PVU88162.1"/>
    <property type="molecule type" value="Genomic_DNA"/>
</dbReference>
<protein>
    <submittedName>
        <fullName evidence="1">Uncharacterized protein</fullName>
    </submittedName>
</protein>
<proteinExistence type="predicted"/>
<dbReference type="OrthoDB" id="194139at2759"/>
<accession>A0A2T9Y752</accession>
<reference evidence="1 2" key="1">
    <citation type="journal article" date="2018" name="MBio">
        <title>Comparative Genomics Reveals the Core Gene Toolbox for the Fungus-Insect Symbiosis.</title>
        <authorList>
            <person name="Wang Y."/>
            <person name="Stata M."/>
            <person name="Wang W."/>
            <person name="Stajich J.E."/>
            <person name="White M.M."/>
            <person name="Moncalvo J.M."/>
        </authorList>
    </citation>
    <scope>NUCLEOTIDE SEQUENCE [LARGE SCALE GENOMIC DNA]</scope>
    <source>
        <strain evidence="1 2">SWE-8-4</strain>
    </source>
</reference>
<comment type="caution">
    <text evidence="1">The sequence shown here is derived from an EMBL/GenBank/DDBJ whole genome shotgun (WGS) entry which is preliminary data.</text>
</comment>
<dbReference type="Proteomes" id="UP000245383">
    <property type="component" value="Unassembled WGS sequence"/>
</dbReference>
<organism evidence="1 2">
    <name type="scientific">Smittium simulii</name>
    <dbReference type="NCBI Taxonomy" id="133385"/>
    <lineage>
        <taxon>Eukaryota</taxon>
        <taxon>Fungi</taxon>
        <taxon>Fungi incertae sedis</taxon>
        <taxon>Zoopagomycota</taxon>
        <taxon>Kickxellomycotina</taxon>
        <taxon>Harpellomycetes</taxon>
        <taxon>Harpellales</taxon>
        <taxon>Legeriomycetaceae</taxon>
        <taxon>Smittium</taxon>
    </lineage>
</organism>
<sequence length="75" mass="8797">MPFNDSFMYDNDEYDFEFEDQGEEYNSQDSEQVPNAQLQSENAYYSAKANIPTDPLAAIKQFEELVILDDQKSEW</sequence>
<dbReference type="AlphaFoldDB" id="A0A2T9Y752"/>
<keyword evidence="2" id="KW-1185">Reference proteome</keyword>
<gene>
    <name evidence="1" type="ORF">BB561_005998</name>
</gene>